<dbReference type="EMBL" id="LBUU01000002">
    <property type="protein sequence ID" value="KKQ71021.1"/>
    <property type="molecule type" value="Genomic_DNA"/>
</dbReference>
<dbReference type="PANTHER" id="PTHR43179:SF7">
    <property type="entry name" value="RHAMNOSYLTRANSFERASE WBBL"/>
    <property type="match status" value="1"/>
</dbReference>
<dbReference type="AlphaFoldDB" id="A0A0G0N1I8"/>
<keyword evidence="1" id="KW-0812">Transmembrane</keyword>
<dbReference type="Pfam" id="PF00535">
    <property type="entry name" value="Glycos_transf_2"/>
    <property type="match status" value="1"/>
</dbReference>
<comment type="caution">
    <text evidence="3">The sequence shown here is derived from an EMBL/GenBank/DDBJ whole genome shotgun (WGS) entry which is preliminary data.</text>
</comment>
<evidence type="ECO:0000313" key="3">
    <source>
        <dbReference type="EMBL" id="KKQ71021.1"/>
    </source>
</evidence>
<name>A0A0G0N1I8_9BACT</name>
<feature type="transmembrane region" description="Helical" evidence="1">
    <location>
        <begin position="257"/>
        <end position="276"/>
    </location>
</feature>
<dbReference type="CDD" id="cd04186">
    <property type="entry name" value="GT_2_like_c"/>
    <property type="match status" value="1"/>
</dbReference>
<dbReference type="GO" id="GO:0016740">
    <property type="term" value="F:transferase activity"/>
    <property type="evidence" value="ECO:0007669"/>
    <property type="project" value="UniProtKB-KW"/>
</dbReference>
<organism evidence="3 4">
    <name type="scientific">Candidatus Falkowbacteria bacterium GW2011_GWE1_38_31</name>
    <dbReference type="NCBI Taxonomy" id="1618638"/>
    <lineage>
        <taxon>Bacteria</taxon>
        <taxon>Candidatus Falkowiibacteriota</taxon>
    </lineage>
</organism>
<accession>A0A0G0N1I8</accession>
<evidence type="ECO:0000256" key="1">
    <source>
        <dbReference type="SAM" id="Phobius"/>
    </source>
</evidence>
<keyword evidence="1" id="KW-1133">Transmembrane helix</keyword>
<evidence type="ECO:0000313" key="4">
    <source>
        <dbReference type="Proteomes" id="UP000034022"/>
    </source>
</evidence>
<dbReference type="InterPro" id="IPR001173">
    <property type="entry name" value="Glyco_trans_2-like"/>
</dbReference>
<keyword evidence="1" id="KW-0472">Membrane</keyword>
<dbReference type="InterPro" id="IPR029044">
    <property type="entry name" value="Nucleotide-diphossugar_trans"/>
</dbReference>
<evidence type="ECO:0000259" key="2">
    <source>
        <dbReference type="Pfam" id="PF00535"/>
    </source>
</evidence>
<dbReference type="Gene3D" id="3.90.550.10">
    <property type="entry name" value="Spore Coat Polysaccharide Biosynthesis Protein SpsA, Chain A"/>
    <property type="match status" value="1"/>
</dbReference>
<dbReference type="SUPFAM" id="SSF53448">
    <property type="entry name" value="Nucleotide-diphospho-sugar transferases"/>
    <property type="match status" value="1"/>
</dbReference>
<reference evidence="3 4" key="1">
    <citation type="journal article" date="2015" name="Nature">
        <title>rRNA introns, odd ribosomes, and small enigmatic genomes across a large radiation of phyla.</title>
        <authorList>
            <person name="Brown C.T."/>
            <person name="Hug L.A."/>
            <person name="Thomas B.C."/>
            <person name="Sharon I."/>
            <person name="Castelle C.J."/>
            <person name="Singh A."/>
            <person name="Wilkins M.J."/>
            <person name="Williams K.H."/>
            <person name="Banfield J.F."/>
        </authorList>
    </citation>
    <scope>NUCLEOTIDE SEQUENCE [LARGE SCALE GENOMIC DNA]</scope>
</reference>
<proteinExistence type="predicted"/>
<keyword evidence="3" id="KW-0808">Transferase</keyword>
<sequence>MRLSIITVSWNVEKKLEESLRAIFSSTGLTPDEFEVIVIDNHSKDKTVEMIKRKFLRVNLIANKKNLGFAKANNQGIGQAHGQYILLLNPDMLVRSDTLRKMIDWMEKNPQASVAGCHLQNEKGETIKHVRNFPTLWDQAAIILKLPHIFPNILKKYIPEDFDYNKAAKVDSIRGGFFMVRAKRHIPFWLDERYFIWFEEVDFCLQIKNIGEEVWYTPVAECTDYVGQSFNQVNSLKKQKYFRDSMLKYFKKWHPSWQYWLLRFLWPIGFLLTCIAENLRFKSRGKT</sequence>
<feature type="domain" description="Glycosyltransferase 2-like" evidence="2">
    <location>
        <begin position="4"/>
        <end position="139"/>
    </location>
</feature>
<dbReference type="Proteomes" id="UP000034022">
    <property type="component" value="Unassembled WGS sequence"/>
</dbReference>
<dbReference type="PANTHER" id="PTHR43179">
    <property type="entry name" value="RHAMNOSYLTRANSFERASE WBBL"/>
    <property type="match status" value="1"/>
</dbReference>
<protein>
    <submittedName>
        <fullName evidence="3">Putative glycosyltransferase</fullName>
    </submittedName>
</protein>
<gene>
    <name evidence="3" type="ORF">US91_C0002G0100</name>
</gene>